<dbReference type="EMBL" id="JABSTV010001253">
    <property type="protein sequence ID" value="KAH7944634.1"/>
    <property type="molecule type" value="Genomic_DNA"/>
</dbReference>
<sequence length="87" mass="9382">MPRAKSSIRTKEVVSALREAGLKLLMSDKEGGFVVMTSGTYAEKAGEAVKIQDVTLSSDDVFKAFRQVGPKKCLDQTGRATVWLGSC</sequence>
<proteinExistence type="predicted"/>
<accession>A0A9D4SS26</accession>
<gene>
    <name evidence="1" type="ORF">HPB52_022960</name>
</gene>
<name>A0A9D4SS26_RHISA</name>
<dbReference type="Proteomes" id="UP000821837">
    <property type="component" value="Unassembled WGS sequence"/>
</dbReference>
<reference evidence="1" key="2">
    <citation type="submission" date="2021-09" db="EMBL/GenBank/DDBJ databases">
        <authorList>
            <person name="Jia N."/>
            <person name="Wang J."/>
            <person name="Shi W."/>
            <person name="Du L."/>
            <person name="Sun Y."/>
            <person name="Zhan W."/>
            <person name="Jiang J."/>
            <person name="Wang Q."/>
            <person name="Zhang B."/>
            <person name="Ji P."/>
            <person name="Sakyi L.B."/>
            <person name="Cui X."/>
            <person name="Yuan T."/>
            <person name="Jiang B."/>
            <person name="Yang W."/>
            <person name="Lam T.T.-Y."/>
            <person name="Chang Q."/>
            <person name="Ding S."/>
            <person name="Wang X."/>
            <person name="Zhu J."/>
            <person name="Ruan X."/>
            <person name="Zhao L."/>
            <person name="Wei J."/>
            <person name="Que T."/>
            <person name="Du C."/>
            <person name="Cheng J."/>
            <person name="Dai P."/>
            <person name="Han X."/>
            <person name="Huang E."/>
            <person name="Gao Y."/>
            <person name="Liu J."/>
            <person name="Shao H."/>
            <person name="Ye R."/>
            <person name="Li L."/>
            <person name="Wei W."/>
            <person name="Wang X."/>
            <person name="Wang C."/>
            <person name="Huo Q."/>
            <person name="Li W."/>
            <person name="Guo W."/>
            <person name="Chen H."/>
            <person name="Chen S."/>
            <person name="Zhou L."/>
            <person name="Zhou L."/>
            <person name="Ni X."/>
            <person name="Tian J."/>
            <person name="Zhou Y."/>
            <person name="Sheng Y."/>
            <person name="Liu T."/>
            <person name="Pan Y."/>
            <person name="Xia L."/>
            <person name="Li J."/>
            <person name="Zhao F."/>
            <person name="Cao W."/>
        </authorList>
    </citation>
    <scope>NUCLEOTIDE SEQUENCE</scope>
    <source>
        <strain evidence="1">Rsan-2018</strain>
        <tissue evidence="1">Larvae</tissue>
    </source>
</reference>
<protein>
    <submittedName>
        <fullName evidence="1">Uncharacterized protein</fullName>
    </submittedName>
</protein>
<reference evidence="1" key="1">
    <citation type="journal article" date="2020" name="Cell">
        <title>Large-Scale Comparative Analyses of Tick Genomes Elucidate Their Genetic Diversity and Vector Capacities.</title>
        <authorList>
            <consortium name="Tick Genome and Microbiome Consortium (TIGMIC)"/>
            <person name="Jia N."/>
            <person name="Wang J."/>
            <person name="Shi W."/>
            <person name="Du L."/>
            <person name="Sun Y."/>
            <person name="Zhan W."/>
            <person name="Jiang J.F."/>
            <person name="Wang Q."/>
            <person name="Zhang B."/>
            <person name="Ji P."/>
            <person name="Bell-Sakyi L."/>
            <person name="Cui X.M."/>
            <person name="Yuan T.T."/>
            <person name="Jiang B.G."/>
            <person name="Yang W.F."/>
            <person name="Lam T.T."/>
            <person name="Chang Q.C."/>
            <person name="Ding S.J."/>
            <person name="Wang X.J."/>
            <person name="Zhu J.G."/>
            <person name="Ruan X.D."/>
            <person name="Zhao L."/>
            <person name="Wei J.T."/>
            <person name="Ye R.Z."/>
            <person name="Que T.C."/>
            <person name="Du C.H."/>
            <person name="Zhou Y.H."/>
            <person name="Cheng J.X."/>
            <person name="Dai P.F."/>
            <person name="Guo W.B."/>
            <person name="Han X.H."/>
            <person name="Huang E.J."/>
            <person name="Li L.F."/>
            <person name="Wei W."/>
            <person name="Gao Y.C."/>
            <person name="Liu J.Z."/>
            <person name="Shao H.Z."/>
            <person name="Wang X."/>
            <person name="Wang C.C."/>
            <person name="Yang T.C."/>
            <person name="Huo Q.B."/>
            <person name="Li W."/>
            <person name="Chen H.Y."/>
            <person name="Chen S.E."/>
            <person name="Zhou L.G."/>
            <person name="Ni X.B."/>
            <person name="Tian J.H."/>
            <person name="Sheng Y."/>
            <person name="Liu T."/>
            <person name="Pan Y.S."/>
            <person name="Xia L.Y."/>
            <person name="Li J."/>
            <person name="Zhao F."/>
            <person name="Cao W.C."/>
        </authorList>
    </citation>
    <scope>NUCLEOTIDE SEQUENCE</scope>
    <source>
        <strain evidence="1">Rsan-2018</strain>
    </source>
</reference>
<evidence type="ECO:0000313" key="1">
    <source>
        <dbReference type="EMBL" id="KAH7944634.1"/>
    </source>
</evidence>
<evidence type="ECO:0000313" key="2">
    <source>
        <dbReference type="Proteomes" id="UP000821837"/>
    </source>
</evidence>
<keyword evidence="2" id="KW-1185">Reference proteome</keyword>
<organism evidence="1 2">
    <name type="scientific">Rhipicephalus sanguineus</name>
    <name type="common">Brown dog tick</name>
    <name type="synonym">Ixodes sanguineus</name>
    <dbReference type="NCBI Taxonomy" id="34632"/>
    <lineage>
        <taxon>Eukaryota</taxon>
        <taxon>Metazoa</taxon>
        <taxon>Ecdysozoa</taxon>
        <taxon>Arthropoda</taxon>
        <taxon>Chelicerata</taxon>
        <taxon>Arachnida</taxon>
        <taxon>Acari</taxon>
        <taxon>Parasitiformes</taxon>
        <taxon>Ixodida</taxon>
        <taxon>Ixodoidea</taxon>
        <taxon>Ixodidae</taxon>
        <taxon>Rhipicephalinae</taxon>
        <taxon>Rhipicephalus</taxon>
        <taxon>Rhipicephalus</taxon>
    </lineage>
</organism>
<comment type="caution">
    <text evidence="1">The sequence shown here is derived from an EMBL/GenBank/DDBJ whole genome shotgun (WGS) entry which is preliminary data.</text>
</comment>
<dbReference type="AlphaFoldDB" id="A0A9D4SS26"/>